<name>A0A6J7CAV5_9ZZZZ</name>
<dbReference type="EMBL" id="CAFBIY010000248">
    <property type="protein sequence ID" value="CAB4853389.1"/>
    <property type="molecule type" value="Genomic_DNA"/>
</dbReference>
<sequence length="106" mass="10867">MGELVGPLGDQFADACKGAGALLWRAVAPLTCIERTPCSLDRTVDVDLGARRHAADAFFGAGADDVEAIAPGRSHPLAADEQLVVVQAHEVAFCAGAQNMPAAIIG</sequence>
<proteinExistence type="predicted"/>
<organism evidence="1">
    <name type="scientific">freshwater metagenome</name>
    <dbReference type="NCBI Taxonomy" id="449393"/>
    <lineage>
        <taxon>unclassified sequences</taxon>
        <taxon>metagenomes</taxon>
        <taxon>ecological metagenomes</taxon>
    </lineage>
</organism>
<gene>
    <name evidence="1" type="ORF">UFOPK3267_02920</name>
</gene>
<dbReference type="AlphaFoldDB" id="A0A6J7CAV5"/>
<reference evidence="1" key="1">
    <citation type="submission" date="2020-05" db="EMBL/GenBank/DDBJ databases">
        <authorList>
            <person name="Chiriac C."/>
            <person name="Salcher M."/>
            <person name="Ghai R."/>
            <person name="Kavagutti S V."/>
        </authorList>
    </citation>
    <scope>NUCLEOTIDE SEQUENCE</scope>
</reference>
<accession>A0A6J7CAV5</accession>
<protein>
    <submittedName>
        <fullName evidence="1">Unannotated protein</fullName>
    </submittedName>
</protein>
<evidence type="ECO:0000313" key="1">
    <source>
        <dbReference type="EMBL" id="CAB4853389.1"/>
    </source>
</evidence>